<protein>
    <recommendedName>
        <fullName evidence="4">DoxX family protein</fullName>
    </recommendedName>
</protein>
<dbReference type="RefSeq" id="WP_138188896.1">
    <property type="nucleotide sequence ID" value="NZ_LS992241.1"/>
</dbReference>
<reference evidence="3" key="1">
    <citation type="submission" date="2018-08" db="EMBL/GenBank/DDBJ databases">
        <authorList>
            <person name="Chevrot R."/>
        </authorList>
    </citation>
    <scope>NUCLEOTIDE SEQUENCE [LARGE SCALE GENOMIC DNA]</scope>
</reference>
<feature type="transmembrane region" description="Helical" evidence="1">
    <location>
        <begin position="300"/>
        <end position="320"/>
    </location>
</feature>
<evidence type="ECO:0000256" key="1">
    <source>
        <dbReference type="SAM" id="Phobius"/>
    </source>
</evidence>
<sequence>MNVGMRPGSGLYLHVKWFATDHEWTPQAMSKVLTPTFLFWFSFTIVVLLLVSRYNSALERVPIVVKVHSFLNKLKRFHLLIMRVGVGIALLMQISTGSYLAPTLRIETWWVYALLLISLLGLLHRKTLFISSISLGALYVKALADYGMFHMLDYMFYLGIIYYLFVSNTRWSRSGIPVLYVWTGLSLAWLAMEKLTLAKLACSLMHEYGIPSLGFTVEDFVLISAFIELGLAWAFIVGIMNRFTALLLTGLFLVTTTVFGFTEIIGHMIMHTILLIFLIVGRDGYTTFLLSRRAPKLRSFFVVLHFTIMIFSMMTVYIWMGQPSSGFSVSDPATQAAQASKIPAFCPIK</sequence>
<feature type="transmembrane region" description="Helical" evidence="1">
    <location>
        <begin position="77"/>
        <end position="100"/>
    </location>
</feature>
<keyword evidence="1" id="KW-0812">Transmembrane</keyword>
<dbReference type="Proteomes" id="UP000304148">
    <property type="component" value="Chromosome"/>
</dbReference>
<accession>A0A383RJM7</accession>
<evidence type="ECO:0008006" key="4">
    <source>
        <dbReference type="Google" id="ProtNLM"/>
    </source>
</evidence>
<feature type="transmembrane region" description="Helical" evidence="1">
    <location>
        <begin position="37"/>
        <end position="56"/>
    </location>
</feature>
<keyword evidence="1" id="KW-0472">Membrane</keyword>
<feature type="transmembrane region" description="Helical" evidence="1">
    <location>
        <begin position="143"/>
        <end position="165"/>
    </location>
</feature>
<gene>
    <name evidence="2" type="ORF">PBLR_15675</name>
</gene>
<feature type="transmembrane region" description="Helical" evidence="1">
    <location>
        <begin position="106"/>
        <end position="123"/>
    </location>
</feature>
<dbReference type="AlphaFoldDB" id="A0A383RJM7"/>
<evidence type="ECO:0000313" key="3">
    <source>
        <dbReference type="Proteomes" id="UP000304148"/>
    </source>
</evidence>
<feature type="transmembrane region" description="Helical" evidence="1">
    <location>
        <begin position="171"/>
        <end position="192"/>
    </location>
</feature>
<name>A0A383RJM7_PAEAL</name>
<proteinExistence type="predicted"/>
<keyword evidence="1" id="KW-1133">Transmembrane helix</keyword>
<dbReference type="EMBL" id="LS992241">
    <property type="protein sequence ID" value="SYX87245.1"/>
    <property type="molecule type" value="Genomic_DNA"/>
</dbReference>
<evidence type="ECO:0000313" key="2">
    <source>
        <dbReference type="EMBL" id="SYX87245.1"/>
    </source>
</evidence>
<feature type="transmembrane region" description="Helical" evidence="1">
    <location>
        <begin position="213"/>
        <end position="240"/>
    </location>
</feature>
<feature type="transmembrane region" description="Helical" evidence="1">
    <location>
        <begin position="246"/>
        <end position="279"/>
    </location>
</feature>
<organism evidence="2 3">
    <name type="scientific">Paenibacillus alvei</name>
    <name type="common">Bacillus alvei</name>
    <dbReference type="NCBI Taxonomy" id="44250"/>
    <lineage>
        <taxon>Bacteria</taxon>
        <taxon>Bacillati</taxon>
        <taxon>Bacillota</taxon>
        <taxon>Bacilli</taxon>
        <taxon>Bacillales</taxon>
        <taxon>Paenibacillaceae</taxon>
        <taxon>Paenibacillus</taxon>
    </lineage>
</organism>